<accession>A0ABW1PIV7</accession>
<protein>
    <submittedName>
        <fullName evidence="3">Alginate export family protein</fullName>
    </submittedName>
</protein>
<keyword evidence="1" id="KW-0732">Signal</keyword>
<comment type="caution">
    <text evidence="3">The sequence shown here is derived from an EMBL/GenBank/DDBJ whole genome shotgun (WGS) entry which is preliminary data.</text>
</comment>
<dbReference type="RefSeq" id="WP_379789972.1">
    <property type="nucleotide sequence ID" value="NZ_JBHSQB010000003.1"/>
</dbReference>
<sequence length="464" mass="53400">MLKFIKNISIKFKLFLLAFTFLAFGQASAQNFKLLRFEENYELLKDSSRSFYENVKFLPISKNKEVHVSFGGEARYEFMDFNNEDWGRQNIGHNTFLLQRYDLNVDVQFGENFRVFAQIRSALEDGRKNGPRGIDEDQLNIQNLFLDINIWENSEKQVIFRAGRQELDYGSGRLISVQEIPNVRIYFNGGKLMYASSKFSIDGFAMTEDEVETGIFDNKMSKQLNLWGIYSKTKFSKTGNIDLYYLGIRRNDAVFEEGISKEKRHTIGTRIWKNNGGFLYNLELAYQFGSFGNGTITAWTASIDMGYSFKNVKFKPSINLKSDYVSGDKNKDDGNLQTFNPLFPRGGYFGSNPQVGPVNLIDLHPYATMEILSNLTFQTDAIFNWRHSLNDGVYRPSGQFLIAGNDSEKRYIGTSFLANLTYNFNKHFAFTSGMHYFKTGEFLNEVIPNSKDGMFVNSRLTLKF</sequence>
<dbReference type="EMBL" id="JBHSQB010000003">
    <property type="protein sequence ID" value="MFC6095355.1"/>
    <property type="molecule type" value="Genomic_DNA"/>
</dbReference>
<dbReference type="InterPro" id="IPR025388">
    <property type="entry name" value="Alginate_export_dom"/>
</dbReference>
<reference evidence="4" key="1">
    <citation type="journal article" date="2019" name="Int. J. Syst. Evol. Microbiol.">
        <title>The Global Catalogue of Microorganisms (GCM) 10K type strain sequencing project: providing services to taxonomists for standard genome sequencing and annotation.</title>
        <authorList>
            <consortium name="The Broad Institute Genomics Platform"/>
            <consortium name="The Broad Institute Genome Sequencing Center for Infectious Disease"/>
            <person name="Wu L."/>
            <person name="Ma J."/>
        </authorList>
    </citation>
    <scope>NUCLEOTIDE SEQUENCE [LARGE SCALE GENOMIC DNA]</scope>
    <source>
        <strain evidence="4">CCUG 49679</strain>
    </source>
</reference>
<feature type="signal peptide" evidence="1">
    <location>
        <begin position="1"/>
        <end position="29"/>
    </location>
</feature>
<gene>
    <name evidence="3" type="ORF">ACFPVY_01750</name>
</gene>
<evidence type="ECO:0000256" key="1">
    <source>
        <dbReference type="SAM" id="SignalP"/>
    </source>
</evidence>
<dbReference type="Proteomes" id="UP001596287">
    <property type="component" value="Unassembled WGS sequence"/>
</dbReference>
<evidence type="ECO:0000313" key="3">
    <source>
        <dbReference type="EMBL" id="MFC6095355.1"/>
    </source>
</evidence>
<feature type="domain" description="Alginate export" evidence="2">
    <location>
        <begin position="68"/>
        <end position="455"/>
    </location>
</feature>
<evidence type="ECO:0000313" key="4">
    <source>
        <dbReference type="Proteomes" id="UP001596287"/>
    </source>
</evidence>
<proteinExistence type="predicted"/>
<feature type="chain" id="PRO_5045928582" evidence="1">
    <location>
        <begin position="30"/>
        <end position="464"/>
    </location>
</feature>
<name>A0ABW1PIV7_9FLAO</name>
<keyword evidence="4" id="KW-1185">Reference proteome</keyword>
<organism evidence="3 4">
    <name type="scientific">Flavobacterium qiangtangense</name>
    <dbReference type="NCBI Taxonomy" id="1442595"/>
    <lineage>
        <taxon>Bacteria</taxon>
        <taxon>Pseudomonadati</taxon>
        <taxon>Bacteroidota</taxon>
        <taxon>Flavobacteriia</taxon>
        <taxon>Flavobacteriales</taxon>
        <taxon>Flavobacteriaceae</taxon>
        <taxon>Flavobacterium</taxon>
    </lineage>
</organism>
<dbReference type="Pfam" id="PF13372">
    <property type="entry name" value="Alginate_exp"/>
    <property type="match status" value="1"/>
</dbReference>
<evidence type="ECO:0000259" key="2">
    <source>
        <dbReference type="Pfam" id="PF13372"/>
    </source>
</evidence>